<name>A0AAV3YWK1_9GAST</name>
<dbReference type="Proteomes" id="UP000735302">
    <property type="component" value="Unassembled WGS sequence"/>
</dbReference>
<evidence type="ECO:0000313" key="1">
    <source>
        <dbReference type="EMBL" id="GFN86912.1"/>
    </source>
</evidence>
<protein>
    <submittedName>
        <fullName evidence="1">Uncharacterized protein</fullName>
    </submittedName>
</protein>
<sequence>MNFSSILPDHRGASPPRRRMYVEVSQHEKGLQGLLSFRLFGPALGKYSSFCCSLRTESQRILHGFFPLRRGRRGTSAAILGRCCWLHSKVSLDGTIIFSG</sequence>
<gene>
    <name evidence="1" type="ORF">PoB_001341800</name>
</gene>
<accession>A0AAV3YWK1</accession>
<organism evidence="1 2">
    <name type="scientific">Plakobranchus ocellatus</name>
    <dbReference type="NCBI Taxonomy" id="259542"/>
    <lineage>
        <taxon>Eukaryota</taxon>
        <taxon>Metazoa</taxon>
        <taxon>Spiralia</taxon>
        <taxon>Lophotrochozoa</taxon>
        <taxon>Mollusca</taxon>
        <taxon>Gastropoda</taxon>
        <taxon>Heterobranchia</taxon>
        <taxon>Euthyneura</taxon>
        <taxon>Panpulmonata</taxon>
        <taxon>Sacoglossa</taxon>
        <taxon>Placobranchoidea</taxon>
        <taxon>Plakobranchidae</taxon>
        <taxon>Plakobranchus</taxon>
    </lineage>
</organism>
<keyword evidence="2" id="KW-1185">Reference proteome</keyword>
<comment type="caution">
    <text evidence="1">The sequence shown here is derived from an EMBL/GenBank/DDBJ whole genome shotgun (WGS) entry which is preliminary data.</text>
</comment>
<evidence type="ECO:0000313" key="2">
    <source>
        <dbReference type="Proteomes" id="UP000735302"/>
    </source>
</evidence>
<dbReference type="EMBL" id="BLXT01001622">
    <property type="protein sequence ID" value="GFN86912.1"/>
    <property type="molecule type" value="Genomic_DNA"/>
</dbReference>
<proteinExistence type="predicted"/>
<dbReference type="AlphaFoldDB" id="A0AAV3YWK1"/>
<reference evidence="1 2" key="1">
    <citation type="journal article" date="2021" name="Elife">
        <title>Chloroplast acquisition without the gene transfer in kleptoplastic sea slugs, Plakobranchus ocellatus.</title>
        <authorList>
            <person name="Maeda T."/>
            <person name="Takahashi S."/>
            <person name="Yoshida T."/>
            <person name="Shimamura S."/>
            <person name="Takaki Y."/>
            <person name="Nagai Y."/>
            <person name="Toyoda A."/>
            <person name="Suzuki Y."/>
            <person name="Arimoto A."/>
            <person name="Ishii H."/>
            <person name="Satoh N."/>
            <person name="Nishiyama T."/>
            <person name="Hasebe M."/>
            <person name="Maruyama T."/>
            <person name="Minagawa J."/>
            <person name="Obokata J."/>
            <person name="Shigenobu S."/>
        </authorList>
    </citation>
    <scope>NUCLEOTIDE SEQUENCE [LARGE SCALE GENOMIC DNA]</scope>
</reference>